<dbReference type="KEGG" id="ach:Achl_4273"/>
<keyword evidence="1" id="KW-0614">Plasmid</keyword>
<gene>
    <name evidence="1" type="ordered locus">Achl_4273</name>
</gene>
<geneLocation type="plasmid" evidence="1 2">
    <name>pACHL01</name>
</geneLocation>
<dbReference type="RefSeq" id="WP_012623241.1">
    <property type="nucleotide sequence ID" value="NC_011879.1"/>
</dbReference>
<dbReference type="EMBL" id="CP001342">
    <property type="protein sequence ID" value="ACL42224.1"/>
    <property type="molecule type" value="Genomic_DNA"/>
</dbReference>
<dbReference type="Proteomes" id="UP000002505">
    <property type="component" value="Plasmid pACHL01"/>
</dbReference>
<proteinExistence type="predicted"/>
<accession>B8HIH7</accession>
<evidence type="ECO:0000313" key="2">
    <source>
        <dbReference type="Proteomes" id="UP000002505"/>
    </source>
</evidence>
<organism evidence="1 2">
    <name type="scientific">Pseudarthrobacter chlorophenolicus (strain ATCC 700700 / DSM 12829 / CIP 107037 / JCM 12360 / KCTC 9906 / NCIMB 13794 / A6)</name>
    <name type="common">Arthrobacter chlorophenolicus</name>
    <dbReference type="NCBI Taxonomy" id="452863"/>
    <lineage>
        <taxon>Bacteria</taxon>
        <taxon>Bacillati</taxon>
        <taxon>Actinomycetota</taxon>
        <taxon>Actinomycetes</taxon>
        <taxon>Micrococcales</taxon>
        <taxon>Micrococcaceae</taxon>
        <taxon>Pseudarthrobacter</taxon>
    </lineage>
</organism>
<dbReference type="HOGENOM" id="CLU_2068229_0_0_11"/>
<keyword evidence="2" id="KW-1185">Reference proteome</keyword>
<name>B8HIH7_PSECP</name>
<protein>
    <submittedName>
        <fullName evidence="1">Uncharacterized protein</fullName>
    </submittedName>
</protein>
<evidence type="ECO:0000313" key="1">
    <source>
        <dbReference type="EMBL" id="ACL42224.1"/>
    </source>
</evidence>
<reference evidence="1" key="1">
    <citation type="submission" date="2009-01" db="EMBL/GenBank/DDBJ databases">
        <title>Complete sequence of plasmid1 of Arthrobacter chlorophenolicus A6.</title>
        <authorList>
            <consortium name="US DOE Joint Genome Institute"/>
            <person name="Lucas S."/>
            <person name="Copeland A."/>
            <person name="Lapidus A."/>
            <person name="Glavina del Rio T."/>
            <person name="Tice H."/>
            <person name="Bruce D."/>
            <person name="Goodwin L."/>
            <person name="Pitluck S."/>
            <person name="Goltsman E."/>
            <person name="Clum A."/>
            <person name="Larimer F."/>
            <person name="Land M."/>
            <person name="Hauser L."/>
            <person name="Kyrpides N."/>
            <person name="Mikhailova N."/>
            <person name="Jansson J."/>
            <person name="Richardson P."/>
        </authorList>
    </citation>
    <scope>NUCLEOTIDE SEQUENCE [LARGE SCALE GENOMIC DNA]</scope>
    <source>
        <strain evidence="1">A6</strain>
        <plasmid evidence="1">pACHL01</plasmid>
    </source>
</reference>
<sequence length="118" mass="13584">MTNALREITPLEERAVRRFEHDRQFHLRCYARAKQLEGIRQESEPLDYAGDLSRRLQDAMRELQAEDEAIHDDDSIVRGARYIGDELLGIFYATASVPEQEALKAATRRVLAAVENKQ</sequence>
<dbReference type="OrthoDB" id="9985260at2"/>
<dbReference type="AlphaFoldDB" id="B8HIH7"/>